<keyword evidence="8" id="KW-0406">Ion transport</keyword>
<evidence type="ECO:0000256" key="7">
    <source>
        <dbReference type="ARBA" id="ARBA00023002"/>
    </source>
</evidence>
<dbReference type="PROSITE" id="PS51384">
    <property type="entry name" value="FAD_FR"/>
    <property type="match status" value="1"/>
</dbReference>
<dbReference type="InterPro" id="IPR017927">
    <property type="entry name" value="FAD-bd_FR_type"/>
</dbReference>
<protein>
    <recommendedName>
        <fullName evidence="12">FAD-binding FR-type domain-containing protein</fullName>
    </recommendedName>
</protein>
<evidence type="ECO:0000256" key="6">
    <source>
        <dbReference type="ARBA" id="ARBA00022989"/>
    </source>
</evidence>
<keyword evidence="14" id="KW-1185">Reference proteome</keyword>
<keyword evidence="5" id="KW-0249">Electron transport</keyword>
<dbReference type="InterPro" id="IPR051410">
    <property type="entry name" value="Ferric/Cupric_Reductase"/>
</dbReference>
<feature type="compositionally biased region" description="Polar residues" evidence="10">
    <location>
        <begin position="399"/>
        <end position="416"/>
    </location>
</feature>
<proteinExistence type="inferred from homology"/>
<feature type="region of interest" description="Disordered" evidence="10">
    <location>
        <begin position="388"/>
        <end position="416"/>
    </location>
</feature>
<dbReference type="SUPFAM" id="SSF52343">
    <property type="entry name" value="Ferredoxin reductase-like, C-terminal NADP-linked domain"/>
    <property type="match status" value="1"/>
</dbReference>
<keyword evidence="4 11" id="KW-0812">Transmembrane</keyword>
<dbReference type="InterPro" id="IPR013112">
    <property type="entry name" value="FAD-bd_8"/>
</dbReference>
<dbReference type="Pfam" id="PF01794">
    <property type="entry name" value="Ferric_reduct"/>
    <property type="match status" value="1"/>
</dbReference>
<reference evidence="13 14" key="1">
    <citation type="journal article" date="2016" name="Sci. Rep.">
        <title>Penicillium arizonense, a new, genome sequenced fungal species, reveals a high chemical diversity in secreted metabolites.</title>
        <authorList>
            <person name="Grijseels S."/>
            <person name="Nielsen J.C."/>
            <person name="Randelovic M."/>
            <person name="Nielsen J."/>
            <person name="Nielsen K.F."/>
            <person name="Workman M."/>
            <person name="Frisvad J.C."/>
        </authorList>
    </citation>
    <scope>NUCLEOTIDE SEQUENCE [LARGE SCALE GENOMIC DNA]</scope>
    <source>
        <strain evidence="13 14">CBS 141311</strain>
    </source>
</reference>
<dbReference type="OrthoDB" id="4494341at2759"/>
<dbReference type="InterPro" id="IPR039261">
    <property type="entry name" value="FNR_nucleotide-bd"/>
</dbReference>
<dbReference type="GO" id="GO:0015677">
    <property type="term" value="P:copper ion import"/>
    <property type="evidence" value="ECO:0007669"/>
    <property type="project" value="TreeGrafter"/>
</dbReference>
<keyword evidence="7" id="KW-0560">Oxidoreductase</keyword>
<organism evidence="13 14">
    <name type="scientific">Penicillium arizonense</name>
    <dbReference type="NCBI Taxonomy" id="1835702"/>
    <lineage>
        <taxon>Eukaryota</taxon>
        <taxon>Fungi</taxon>
        <taxon>Dikarya</taxon>
        <taxon>Ascomycota</taxon>
        <taxon>Pezizomycotina</taxon>
        <taxon>Eurotiomycetes</taxon>
        <taxon>Eurotiomycetidae</taxon>
        <taxon>Eurotiales</taxon>
        <taxon>Aspergillaceae</taxon>
        <taxon>Penicillium</taxon>
    </lineage>
</organism>
<dbReference type="Pfam" id="PF08030">
    <property type="entry name" value="NAD_binding_6"/>
    <property type="match status" value="1"/>
</dbReference>
<dbReference type="AlphaFoldDB" id="A0A1F5LPN1"/>
<evidence type="ECO:0000256" key="2">
    <source>
        <dbReference type="ARBA" id="ARBA00006278"/>
    </source>
</evidence>
<dbReference type="InterPro" id="IPR013121">
    <property type="entry name" value="Fe_red_NAD-bd_6"/>
</dbReference>
<comment type="subcellular location">
    <subcellularLocation>
        <location evidence="1">Membrane</location>
        <topology evidence="1">Multi-pass membrane protein</topology>
    </subcellularLocation>
</comment>
<gene>
    <name evidence="13" type="ORF">PENARI_c005G07636</name>
</gene>
<dbReference type="Gene3D" id="3.40.50.80">
    <property type="entry name" value="Nucleotide-binding domain of ferredoxin-NADP reductase (FNR) module"/>
    <property type="match status" value="1"/>
</dbReference>
<sequence>MAATHPHIAVRGYGSNTTYIYEYSRGLGGVDVPRDVIITRIIYTSLVVLAIALFCGRIAQISHAYLRQITASGTTKRQQTFWAQENTSWWSNLKKHFLYAPLGKKRHNREMQLSSALNVGTLPSRLQAILVILYFTSQVVYCVYLDYSVNEKKALIAELRGRSGTLAVLNMVPLFLLAGRNNPLISILHISFDTYNLLHRWLGRMVVLESVVHTAAWAVNACEEQDLTHMLARLRDTPFFTWGLVSTVSMIFLCLHSPSPIRHAFYETFLHLHQLAAVLAFLGLYLHLQLDSLPQRSWSQVIAAIWLLERGARLFRLIRLNLSTSGTTSMTVTALPGEACRVTFHLPKRVAIQPGCHVFAYIPAVSWWMSHPFSIAWSESTDSPYALPSPHTPPSLSLNTNTKLTPKTSISNPIPLTPSSLEKQSDYFSLPPHNNSPKTQITLIISARAGMTRRLYNLASQAPQKSLSLPGFIEGPYGSHPSNPSSYGTTILFSAGAGITHHLLLTRSLLQSASEGTCATKKIYLIWSVRSTDHLVWVSSFMDQILRLPGRRDILVVKLFVSKPRRAADIVSPSATVLMHGGRCRPEVVLDEVLPGRVGAALVSVCGPGAFADDVRGAARGWIGRGAVVDFVEEAFTW</sequence>
<evidence type="ECO:0000256" key="3">
    <source>
        <dbReference type="ARBA" id="ARBA00022448"/>
    </source>
</evidence>
<dbReference type="GeneID" id="34574598"/>
<dbReference type="GO" id="GO:0006826">
    <property type="term" value="P:iron ion transport"/>
    <property type="evidence" value="ECO:0007669"/>
    <property type="project" value="TreeGrafter"/>
</dbReference>
<feature type="domain" description="FAD-binding FR-type" evidence="12">
    <location>
        <begin position="307"/>
        <end position="483"/>
    </location>
</feature>
<evidence type="ECO:0000256" key="10">
    <source>
        <dbReference type="SAM" id="MobiDB-lite"/>
    </source>
</evidence>
<evidence type="ECO:0000256" key="8">
    <source>
        <dbReference type="ARBA" id="ARBA00023065"/>
    </source>
</evidence>
<evidence type="ECO:0000259" key="12">
    <source>
        <dbReference type="PROSITE" id="PS51384"/>
    </source>
</evidence>
<feature type="transmembrane region" description="Helical" evidence="11">
    <location>
        <begin position="239"/>
        <end position="257"/>
    </location>
</feature>
<evidence type="ECO:0000256" key="9">
    <source>
        <dbReference type="ARBA" id="ARBA00023136"/>
    </source>
</evidence>
<dbReference type="Proteomes" id="UP000177622">
    <property type="component" value="Unassembled WGS sequence"/>
</dbReference>
<dbReference type="STRING" id="1835702.A0A1F5LPN1"/>
<dbReference type="InterPro" id="IPR013130">
    <property type="entry name" value="Fe3_Rdtase_TM_dom"/>
</dbReference>
<dbReference type="EMBL" id="LXJU01000005">
    <property type="protein sequence ID" value="OGE54980.1"/>
    <property type="molecule type" value="Genomic_DNA"/>
</dbReference>
<keyword evidence="9 11" id="KW-0472">Membrane</keyword>
<evidence type="ECO:0000256" key="5">
    <source>
        <dbReference type="ARBA" id="ARBA00022982"/>
    </source>
</evidence>
<dbReference type="PANTHER" id="PTHR32361">
    <property type="entry name" value="FERRIC/CUPRIC REDUCTASE TRANSMEMBRANE COMPONENT"/>
    <property type="match status" value="1"/>
</dbReference>
<dbReference type="GO" id="GO:0006879">
    <property type="term" value="P:intracellular iron ion homeostasis"/>
    <property type="evidence" value="ECO:0007669"/>
    <property type="project" value="TreeGrafter"/>
</dbReference>
<keyword evidence="3" id="KW-0813">Transport</keyword>
<dbReference type="SFLD" id="SFLDG01168">
    <property type="entry name" value="Ferric_reductase_subgroup_(FRE"/>
    <property type="match status" value="1"/>
</dbReference>
<evidence type="ECO:0000313" key="13">
    <source>
        <dbReference type="EMBL" id="OGE54980.1"/>
    </source>
</evidence>
<feature type="transmembrane region" description="Helical" evidence="11">
    <location>
        <begin position="37"/>
        <end position="59"/>
    </location>
</feature>
<dbReference type="SFLD" id="SFLDS00052">
    <property type="entry name" value="Ferric_Reductase_Domain"/>
    <property type="match status" value="1"/>
</dbReference>
<name>A0A1F5LPN1_PENAI</name>
<dbReference type="GO" id="GO:0005886">
    <property type="term" value="C:plasma membrane"/>
    <property type="evidence" value="ECO:0007669"/>
    <property type="project" value="TreeGrafter"/>
</dbReference>
<dbReference type="PANTHER" id="PTHR32361:SF12">
    <property type="entry name" value="PUTATIVE (AFU_ORTHOLOGUE AFUA_1G14340)-RELATED"/>
    <property type="match status" value="1"/>
</dbReference>
<evidence type="ECO:0000256" key="11">
    <source>
        <dbReference type="SAM" id="Phobius"/>
    </source>
</evidence>
<dbReference type="CDD" id="cd06186">
    <property type="entry name" value="NOX_Duox_like_FAD_NADP"/>
    <property type="match status" value="1"/>
</dbReference>
<evidence type="ECO:0000256" key="4">
    <source>
        <dbReference type="ARBA" id="ARBA00022692"/>
    </source>
</evidence>
<accession>A0A1F5LPN1</accession>
<evidence type="ECO:0000256" key="1">
    <source>
        <dbReference type="ARBA" id="ARBA00004141"/>
    </source>
</evidence>
<dbReference type="GO" id="GO:0000293">
    <property type="term" value="F:ferric-chelate reductase activity"/>
    <property type="evidence" value="ECO:0007669"/>
    <property type="project" value="UniProtKB-ARBA"/>
</dbReference>
<dbReference type="Pfam" id="PF08022">
    <property type="entry name" value="FAD_binding_8"/>
    <property type="match status" value="1"/>
</dbReference>
<evidence type="ECO:0000313" key="14">
    <source>
        <dbReference type="Proteomes" id="UP000177622"/>
    </source>
</evidence>
<keyword evidence="6 11" id="KW-1133">Transmembrane helix</keyword>
<comment type="similarity">
    <text evidence="2">Belongs to the ferric reductase (FRE) family.</text>
</comment>
<comment type="caution">
    <text evidence="13">The sequence shown here is derived from an EMBL/GenBank/DDBJ whole genome shotgun (WGS) entry which is preliminary data.</text>
</comment>
<dbReference type="RefSeq" id="XP_022490410.1">
    <property type="nucleotide sequence ID" value="XM_022629864.1"/>
</dbReference>